<feature type="transmembrane region" description="Helical" evidence="6">
    <location>
        <begin position="101"/>
        <end position="118"/>
    </location>
</feature>
<dbReference type="InterPro" id="IPR050638">
    <property type="entry name" value="AA-Vitamin_Transporters"/>
</dbReference>
<proteinExistence type="predicted"/>
<feature type="transmembrane region" description="Helical" evidence="6">
    <location>
        <begin position="218"/>
        <end position="239"/>
    </location>
</feature>
<feature type="transmembrane region" description="Helical" evidence="6">
    <location>
        <begin position="38"/>
        <end position="58"/>
    </location>
</feature>
<dbReference type="PANTHER" id="PTHR32322:SF18">
    <property type="entry name" value="S-ADENOSYLMETHIONINE_S-ADENOSYLHOMOCYSTEINE TRANSPORTER"/>
    <property type="match status" value="1"/>
</dbReference>
<feature type="domain" description="EamA" evidence="7">
    <location>
        <begin position="13"/>
        <end position="142"/>
    </location>
</feature>
<evidence type="ECO:0000256" key="3">
    <source>
        <dbReference type="ARBA" id="ARBA00022692"/>
    </source>
</evidence>
<dbReference type="Pfam" id="PF00892">
    <property type="entry name" value="EamA"/>
    <property type="match status" value="2"/>
</dbReference>
<feature type="domain" description="EamA" evidence="7">
    <location>
        <begin position="155"/>
        <end position="290"/>
    </location>
</feature>
<reference evidence="9" key="1">
    <citation type="journal article" date="2019" name="Int. J. Syst. Evol. Microbiol.">
        <title>The Global Catalogue of Microorganisms (GCM) 10K type strain sequencing project: providing services to taxonomists for standard genome sequencing and annotation.</title>
        <authorList>
            <consortium name="The Broad Institute Genomics Platform"/>
            <consortium name="The Broad Institute Genome Sequencing Center for Infectious Disease"/>
            <person name="Wu L."/>
            <person name="Ma J."/>
        </authorList>
    </citation>
    <scope>NUCLEOTIDE SEQUENCE [LARGE SCALE GENOMIC DNA]</scope>
    <source>
        <strain evidence="9">CCUG 60023</strain>
    </source>
</reference>
<organism evidence="8 9">
    <name type="scientific">Pseudahrensia aquimaris</name>
    <dbReference type="NCBI Taxonomy" id="744461"/>
    <lineage>
        <taxon>Bacteria</taxon>
        <taxon>Pseudomonadati</taxon>
        <taxon>Pseudomonadota</taxon>
        <taxon>Alphaproteobacteria</taxon>
        <taxon>Hyphomicrobiales</taxon>
        <taxon>Ahrensiaceae</taxon>
        <taxon>Pseudahrensia</taxon>
    </lineage>
</organism>
<keyword evidence="9" id="KW-1185">Reference proteome</keyword>
<feature type="transmembrane region" description="Helical" evidence="6">
    <location>
        <begin position="154"/>
        <end position="176"/>
    </location>
</feature>
<keyword evidence="3 6" id="KW-0812">Transmembrane</keyword>
<dbReference type="EMBL" id="JBHTJV010000003">
    <property type="protein sequence ID" value="MFD0915674.1"/>
    <property type="molecule type" value="Genomic_DNA"/>
</dbReference>
<evidence type="ECO:0000256" key="2">
    <source>
        <dbReference type="ARBA" id="ARBA00022475"/>
    </source>
</evidence>
<dbReference type="SUPFAM" id="SSF103481">
    <property type="entry name" value="Multidrug resistance efflux transporter EmrE"/>
    <property type="match status" value="2"/>
</dbReference>
<feature type="transmembrane region" description="Helical" evidence="6">
    <location>
        <begin position="70"/>
        <end position="89"/>
    </location>
</feature>
<feature type="transmembrane region" description="Helical" evidence="6">
    <location>
        <begin position="125"/>
        <end position="142"/>
    </location>
</feature>
<dbReference type="Proteomes" id="UP001597101">
    <property type="component" value="Unassembled WGS sequence"/>
</dbReference>
<evidence type="ECO:0000313" key="9">
    <source>
        <dbReference type="Proteomes" id="UP001597101"/>
    </source>
</evidence>
<feature type="transmembrane region" description="Helical" evidence="6">
    <location>
        <begin position="273"/>
        <end position="290"/>
    </location>
</feature>
<evidence type="ECO:0000256" key="1">
    <source>
        <dbReference type="ARBA" id="ARBA00004651"/>
    </source>
</evidence>
<keyword evidence="2" id="KW-1003">Cell membrane</keyword>
<comment type="caution">
    <text evidence="8">The sequence shown here is derived from an EMBL/GenBank/DDBJ whole genome shotgun (WGS) entry which is preliminary data.</text>
</comment>
<comment type="subcellular location">
    <subcellularLocation>
        <location evidence="1">Cell membrane</location>
        <topology evidence="1">Multi-pass membrane protein</topology>
    </subcellularLocation>
</comment>
<dbReference type="Gene3D" id="1.10.3730.20">
    <property type="match status" value="1"/>
</dbReference>
<keyword evidence="5 6" id="KW-0472">Membrane</keyword>
<feature type="transmembrane region" description="Helical" evidence="6">
    <location>
        <begin position="188"/>
        <end position="206"/>
    </location>
</feature>
<accession>A0ABW3FFX7</accession>
<sequence length="303" mass="32933">MKRDRIDTFAATSLIAFSALLGLNQVMIKVVNAGLQPVFQAGLRSLIALPFVVAWCLWRGKKMGFGEGTFWPGILCGMLFGGEFILLFLALDYTTVSRTAIFFYTMPFWLAIAAHFLIPGERLTTVRVCGLVLAFAGVVLALSEDSATLGPDALLGDFLCLIAAMMWGGIALVARTTALSKSTPEMQLIYQLLVSAPMILFASLFFGDFVRELEWYHLAILGTQSVVVVAFGFAFWFWILSVYPASDMASFGFLAPVFGVFFAWAILGDEVGPVLIVSLVMVGAGIVLVNRKPKQAVVENAAE</sequence>
<protein>
    <submittedName>
        <fullName evidence="8">DMT family transporter</fullName>
    </submittedName>
</protein>
<evidence type="ECO:0000259" key="7">
    <source>
        <dbReference type="Pfam" id="PF00892"/>
    </source>
</evidence>
<dbReference type="RefSeq" id="WP_377211521.1">
    <property type="nucleotide sequence ID" value="NZ_JBHTJV010000003.1"/>
</dbReference>
<gene>
    <name evidence="8" type="ORF">ACFQ14_04580</name>
</gene>
<evidence type="ECO:0000256" key="6">
    <source>
        <dbReference type="SAM" id="Phobius"/>
    </source>
</evidence>
<dbReference type="InterPro" id="IPR000620">
    <property type="entry name" value="EamA_dom"/>
</dbReference>
<dbReference type="PANTHER" id="PTHR32322">
    <property type="entry name" value="INNER MEMBRANE TRANSPORTER"/>
    <property type="match status" value="1"/>
</dbReference>
<keyword evidence="4 6" id="KW-1133">Transmembrane helix</keyword>
<name>A0ABW3FFX7_9HYPH</name>
<feature type="transmembrane region" description="Helical" evidence="6">
    <location>
        <begin position="251"/>
        <end position="267"/>
    </location>
</feature>
<dbReference type="InterPro" id="IPR037185">
    <property type="entry name" value="EmrE-like"/>
</dbReference>
<evidence type="ECO:0000313" key="8">
    <source>
        <dbReference type="EMBL" id="MFD0915674.1"/>
    </source>
</evidence>
<evidence type="ECO:0000256" key="5">
    <source>
        <dbReference type="ARBA" id="ARBA00023136"/>
    </source>
</evidence>
<evidence type="ECO:0000256" key="4">
    <source>
        <dbReference type="ARBA" id="ARBA00022989"/>
    </source>
</evidence>